<protein>
    <submittedName>
        <fullName evidence="3">D-beta-hydroxybutyrate dehydrogenase</fullName>
    </submittedName>
</protein>
<evidence type="ECO:0000256" key="1">
    <source>
        <dbReference type="RuleBase" id="RU000363"/>
    </source>
</evidence>
<reference evidence="3" key="1">
    <citation type="submission" date="2020-06" db="EMBL/GenBank/DDBJ databases">
        <authorList>
            <person name="Ji K."/>
            <person name="Li J."/>
        </authorList>
    </citation>
    <scope>NUCLEOTIDE SEQUENCE</scope>
    <source>
        <strain evidence="3">JKM2019</strain>
        <tissue evidence="3">Whole body</tissue>
    </source>
</reference>
<keyword evidence="2" id="KW-1133">Transmembrane helix</keyword>
<dbReference type="Gene3D" id="3.40.50.720">
    <property type="entry name" value="NAD(P)-binding Rossmann-like Domain"/>
    <property type="match status" value="1"/>
</dbReference>
<feature type="transmembrane region" description="Helical" evidence="2">
    <location>
        <begin position="59"/>
        <end position="76"/>
    </location>
</feature>
<sequence length="416" mass="48523">MKRNESSNIPSLSSANHLQQQQQPYLYIRHYIFISLLTILFLLCQIHSFHAIIQWLQDTLFNLFIIYVAWNVAYFIHDWLEYSTNILPKNHRLSDMDKRAILITGCDSGFGLYLAQNLHQQGYHIIAGCLSIQSIGAKKLCEKNYEKIFIVEMDVTNEQSVNNAREQIQMYLQSKPEISLWSIVNNAGIMSLCEIEFGNMSTFTKQMDVNGMGVVLVTKTFLPLLRHNHFGRARIVNIASLAGRFTMPGFVAYCMSKAIVIAFTDGLRRELAKWNIEVVSIEPHLYRTNLVNQQRLIAEFEQQWNQSEESIRKDYGRSYHEGFVRTMTQAMDSARSEIEQVVRTMERAVTTTQVEYSYTVARYSERIRIWFWQTIAPICVIDFFMRKFLTDCNGQPKMLKEKMINPRNVVDYHKSK</sequence>
<dbReference type="PRINTS" id="PR00081">
    <property type="entry name" value="GDHRDH"/>
</dbReference>
<dbReference type="AlphaFoldDB" id="A0A9D4NVD8"/>
<proteinExistence type="inferred from homology"/>
<dbReference type="PANTHER" id="PTHR43313:SF36">
    <property type="entry name" value="D-BETA-HYDROXYBUTYRATE DEHYDROGENASE, MITOCHONDRIAL"/>
    <property type="match status" value="1"/>
</dbReference>
<organism evidence="3">
    <name type="scientific">Dermatophagoides farinae</name>
    <name type="common">American house dust mite</name>
    <dbReference type="NCBI Taxonomy" id="6954"/>
    <lineage>
        <taxon>Eukaryota</taxon>
        <taxon>Metazoa</taxon>
        <taxon>Ecdysozoa</taxon>
        <taxon>Arthropoda</taxon>
        <taxon>Chelicerata</taxon>
        <taxon>Arachnida</taxon>
        <taxon>Acari</taxon>
        <taxon>Acariformes</taxon>
        <taxon>Sarcoptiformes</taxon>
        <taxon>Astigmata</taxon>
        <taxon>Psoroptidia</taxon>
        <taxon>Analgoidea</taxon>
        <taxon>Pyroglyphidae</taxon>
        <taxon>Dermatophagoidinae</taxon>
        <taxon>Dermatophagoides</taxon>
    </lineage>
</organism>
<dbReference type="GO" id="GO:0016491">
    <property type="term" value="F:oxidoreductase activity"/>
    <property type="evidence" value="ECO:0007669"/>
    <property type="project" value="TreeGrafter"/>
</dbReference>
<dbReference type="Pfam" id="PF00106">
    <property type="entry name" value="adh_short"/>
    <property type="match status" value="1"/>
</dbReference>
<dbReference type="Proteomes" id="UP000828236">
    <property type="component" value="Unassembled WGS sequence"/>
</dbReference>
<dbReference type="InterPro" id="IPR036291">
    <property type="entry name" value="NAD(P)-bd_dom_sf"/>
</dbReference>
<dbReference type="GO" id="GO:0008202">
    <property type="term" value="P:steroid metabolic process"/>
    <property type="evidence" value="ECO:0007669"/>
    <property type="project" value="TreeGrafter"/>
</dbReference>
<dbReference type="PANTHER" id="PTHR43313">
    <property type="entry name" value="SHORT-CHAIN DEHYDROGENASE/REDUCTASE FAMILY 9C"/>
    <property type="match status" value="1"/>
</dbReference>
<name>A0A9D4NVD8_DERFA</name>
<keyword evidence="2" id="KW-0472">Membrane</keyword>
<accession>A0A9D4NVD8</accession>
<feature type="transmembrane region" description="Helical" evidence="2">
    <location>
        <begin position="31"/>
        <end position="53"/>
    </location>
</feature>
<evidence type="ECO:0000313" key="3">
    <source>
        <dbReference type="EMBL" id="KAH7638652.1"/>
    </source>
</evidence>
<comment type="similarity">
    <text evidence="1">Belongs to the short-chain dehydrogenases/reductases (SDR) family.</text>
</comment>
<keyword evidence="2" id="KW-0812">Transmembrane</keyword>
<comment type="caution">
    <text evidence="3">The sequence shown here is derived from an EMBL/GenBank/DDBJ whole genome shotgun (WGS) entry which is preliminary data.</text>
</comment>
<evidence type="ECO:0000256" key="2">
    <source>
        <dbReference type="SAM" id="Phobius"/>
    </source>
</evidence>
<reference evidence="3" key="2">
    <citation type="journal article" date="2021" name="World Allergy Organ. J.">
        <title>Chromosome-level assembly of Dermatophagoides farinae genome and transcriptome reveals two novel allergens Der f 37 and Der f 39.</title>
        <authorList>
            <person name="Chen J."/>
            <person name="Cai Z."/>
            <person name="Fan D."/>
            <person name="Hu J."/>
            <person name="Hou Y."/>
            <person name="He Y."/>
            <person name="Zhang Z."/>
            <person name="Zhao Z."/>
            <person name="Gao P."/>
            <person name="Hu W."/>
            <person name="Sun J."/>
            <person name="Li J."/>
            <person name="Ji K."/>
        </authorList>
    </citation>
    <scope>NUCLEOTIDE SEQUENCE</scope>
    <source>
        <strain evidence="3">JKM2019</strain>
    </source>
</reference>
<dbReference type="InterPro" id="IPR002347">
    <property type="entry name" value="SDR_fam"/>
</dbReference>
<dbReference type="EMBL" id="SDOV01000007">
    <property type="protein sequence ID" value="KAH7638652.1"/>
    <property type="molecule type" value="Genomic_DNA"/>
</dbReference>
<dbReference type="SUPFAM" id="SSF51735">
    <property type="entry name" value="NAD(P)-binding Rossmann-fold domains"/>
    <property type="match status" value="1"/>
</dbReference>
<gene>
    <name evidence="3" type="ORF">HUG17_2685</name>
</gene>
<dbReference type="PRINTS" id="PR00080">
    <property type="entry name" value="SDRFAMILY"/>
</dbReference>